<dbReference type="Proteomes" id="UP001151760">
    <property type="component" value="Unassembled WGS sequence"/>
</dbReference>
<reference evidence="2" key="1">
    <citation type="journal article" date="2022" name="Int. J. Mol. Sci.">
        <title>Draft Genome of Tanacetum Coccineum: Genomic Comparison of Closely Related Tanacetum-Family Plants.</title>
        <authorList>
            <person name="Yamashiro T."/>
            <person name="Shiraishi A."/>
            <person name="Nakayama K."/>
            <person name="Satake H."/>
        </authorList>
    </citation>
    <scope>NUCLEOTIDE SEQUENCE</scope>
</reference>
<dbReference type="EMBL" id="BQNB010018648">
    <property type="protein sequence ID" value="GJT76714.1"/>
    <property type="molecule type" value="Genomic_DNA"/>
</dbReference>
<evidence type="ECO:0000313" key="2">
    <source>
        <dbReference type="EMBL" id="GJT76714.1"/>
    </source>
</evidence>
<sequence>MMRGMSESERVGDGAGMRELRRSGSRGERGACETRCRRRSGSGVEVLSKELRGSENEFLDVVGDCE</sequence>
<proteinExistence type="predicted"/>
<accession>A0ABQ5GND0</accession>
<protein>
    <submittedName>
        <fullName evidence="2">Uncharacterized protein</fullName>
    </submittedName>
</protein>
<gene>
    <name evidence="2" type="ORF">Tco_1043439</name>
</gene>
<feature type="region of interest" description="Disordered" evidence="1">
    <location>
        <begin position="1"/>
        <end position="35"/>
    </location>
</feature>
<comment type="caution">
    <text evidence="2">The sequence shown here is derived from an EMBL/GenBank/DDBJ whole genome shotgun (WGS) entry which is preliminary data.</text>
</comment>
<organism evidence="2 3">
    <name type="scientific">Tanacetum coccineum</name>
    <dbReference type="NCBI Taxonomy" id="301880"/>
    <lineage>
        <taxon>Eukaryota</taxon>
        <taxon>Viridiplantae</taxon>
        <taxon>Streptophyta</taxon>
        <taxon>Embryophyta</taxon>
        <taxon>Tracheophyta</taxon>
        <taxon>Spermatophyta</taxon>
        <taxon>Magnoliopsida</taxon>
        <taxon>eudicotyledons</taxon>
        <taxon>Gunneridae</taxon>
        <taxon>Pentapetalae</taxon>
        <taxon>asterids</taxon>
        <taxon>campanulids</taxon>
        <taxon>Asterales</taxon>
        <taxon>Asteraceae</taxon>
        <taxon>Asteroideae</taxon>
        <taxon>Anthemideae</taxon>
        <taxon>Anthemidinae</taxon>
        <taxon>Tanacetum</taxon>
    </lineage>
</organism>
<keyword evidence="3" id="KW-1185">Reference proteome</keyword>
<name>A0ABQ5GND0_9ASTR</name>
<evidence type="ECO:0000256" key="1">
    <source>
        <dbReference type="SAM" id="MobiDB-lite"/>
    </source>
</evidence>
<evidence type="ECO:0000313" key="3">
    <source>
        <dbReference type="Proteomes" id="UP001151760"/>
    </source>
</evidence>
<reference evidence="2" key="2">
    <citation type="submission" date="2022-01" db="EMBL/GenBank/DDBJ databases">
        <authorList>
            <person name="Yamashiro T."/>
            <person name="Shiraishi A."/>
            <person name="Satake H."/>
            <person name="Nakayama K."/>
        </authorList>
    </citation>
    <scope>NUCLEOTIDE SEQUENCE</scope>
</reference>